<dbReference type="AlphaFoldDB" id="A0A9Q0HCE4"/>
<dbReference type="EMBL" id="JAMYWD010000008">
    <property type="protein sequence ID" value="KAJ4964011.1"/>
    <property type="molecule type" value="Genomic_DNA"/>
</dbReference>
<accession>A0A9Q0HCE4</accession>
<proteinExistence type="predicted"/>
<comment type="caution">
    <text evidence="1">The sequence shown here is derived from an EMBL/GenBank/DDBJ whole genome shotgun (WGS) entry which is preliminary data.</text>
</comment>
<protein>
    <submittedName>
        <fullName evidence="1">Uncharacterized protein</fullName>
    </submittedName>
</protein>
<dbReference type="Proteomes" id="UP001141806">
    <property type="component" value="Unassembled WGS sequence"/>
</dbReference>
<name>A0A9Q0HCE4_9MAGN</name>
<organism evidence="1 2">
    <name type="scientific">Protea cynaroides</name>
    <dbReference type="NCBI Taxonomy" id="273540"/>
    <lineage>
        <taxon>Eukaryota</taxon>
        <taxon>Viridiplantae</taxon>
        <taxon>Streptophyta</taxon>
        <taxon>Embryophyta</taxon>
        <taxon>Tracheophyta</taxon>
        <taxon>Spermatophyta</taxon>
        <taxon>Magnoliopsida</taxon>
        <taxon>Proteales</taxon>
        <taxon>Proteaceae</taxon>
        <taxon>Protea</taxon>
    </lineage>
</organism>
<sequence length="99" mass="11504">MKGNQLESITELHGGRVVSRSDEAGGVVRIKIVVKKQELKKMLATMASCRNNTYQASSSSTLDKQRIHPMRKRHFGLRWLDHLKRKRRPWRPDLQSIPE</sequence>
<reference evidence="1" key="1">
    <citation type="journal article" date="2023" name="Plant J.">
        <title>The genome of the king protea, Protea cynaroides.</title>
        <authorList>
            <person name="Chang J."/>
            <person name="Duong T.A."/>
            <person name="Schoeman C."/>
            <person name="Ma X."/>
            <person name="Roodt D."/>
            <person name="Barker N."/>
            <person name="Li Z."/>
            <person name="Van de Peer Y."/>
            <person name="Mizrachi E."/>
        </authorList>
    </citation>
    <scope>NUCLEOTIDE SEQUENCE</scope>
    <source>
        <tissue evidence="1">Young leaves</tissue>
    </source>
</reference>
<evidence type="ECO:0000313" key="2">
    <source>
        <dbReference type="Proteomes" id="UP001141806"/>
    </source>
</evidence>
<keyword evidence="2" id="KW-1185">Reference proteome</keyword>
<evidence type="ECO:0000313" key="1">
    <source>
        <dbReference type="EMBL" id="KAJ4964011.1"/>
    </source>
</evidence>
<gene>
    <name evidence="1" type="ORF">NE237_023950</name>
</gene>